<proteinExistence type="inferred from homology"/>
<dbReference type="GO" id="GO:0043138">
    <property type="term" value="F:3'-5' DNA helicase activity"/>
    <property type="evidence" value="ECO:0007669"/>
    <property type="project" value="UniProtKB-EC"/>
</dbReference>
<dbReference type="GO" id="GO:0003677">
    <property type="term" value="F:DNA binding"/>
    <property type="evidence" value="ECO:0007669"/>
    <property type="project" value="UniProtKB-KW"/>
</dbReference>
<name>A0A917HTA3_9SPHI</name>
<dbReference type="PROSITE" id="PS51198">
    <property type="entry name" value="UVRD_HELICASE_ATP_BIND"/>
    <property type="match status" value="1"/>
</dbReference>
<keyword evidence="4 10" id="KW-0347">Helicase</keyword>
<dbReference type="InterPro" id="IPR027417">
    <property type="entry name" value="P-loop_NTPase"/>
</dbReference>
<keyword evidence="13" id="KW-1185">Reference proteome</keyword>
<keyword evidence="2 10" id="KW-0547">Nucleotide-binding</keyword>
<dbReference type="GO" id="GO:0000725">
    <property type="term" value="P:recombinational repair"/>
    <property type="evidence" value="ECO:0007669"/>
    <property type="project" value="TreeGrafter"/>
</dbReference>
<organism evidence="12 13">
    <name type="scientific">Parapedobacter pyrenivorans</name>
    <dbReference type="NCBI Taxonomy" id="1305674"/>
    <lineage>
        <taxon>Bacteria</taxon>
        <taxon>Pseudomonadati</taxon>
        <taxon>Bacteroidota</taxon>
        <taxon>Sphingobacteriia</taxon>
        <taxon>Sphingobacteriales</taxon>
        <taxon>Sphingobacteriaceae</taxon>
        <taxon>Parapedobacter</taxon>
    </lineage>
</organism>
<keyword evidence="5 10" id="KW-0067">ATP-binding</keyword>
<dbReference type="InterPro" id="IPR013986">
    <property type="entry name" value="DExx_box_DNA_helicase_dom_sf"/>
</dbReference>
<dbReference type="PANTHER" id="PTHR11070:SF45">
    <property type="entry name" value="DNA 3'-5' HELICASE"/>
    <property type="match status" value="1"/>
</dbReference>
<dbReference type="InterPro" id="IPR014017">
    <property type="entry name" value="DNA_helicase_UvrD-like_C"/>
</dbReference>
<comment type="catalytic activity">
    <reaction evidence="7">
        <text>Couples ATP hydrolysis with the unwinding of duplex DNA by translocating in the 3'-5' direction.</text>
        <dbReference type="EC" id="5.6.2.4"/>
    </reaction>
</comment>
<gene>
    <name evidence="12" type="ORF">GCM10007415_22870</name>
</gene>
<dbReference type="Gene3D" id="3.40.50.300">
    <property type="entry name" value="P-loop containing nucleotide triphosphate hydrolases"/>
    <property type="match status" value="2"/>
</dbReference>
<comment type="similarity">
    <text evidence="1">Belongs to the helicase family. UvrD subfamily.</text>
</comment>
<evidence type="ECO:0000256" key="10">
    <source>
        <dbReference type="PROSITE-ProRule" id="PRU00560"/>
    </source>
</evidence>
<evidence type="ECO:0000256" key="5">
    <source>
        <dbReference type="ARBA" id="ARBA00022840"/>
    </source>
</evidence>
<evidence type="ECO:0000313" key="13">
    <source>
        <dbReference type="Proteomes" id="UP000660862"/>
    </source>
</evidence>
<dbReference type="GO" id="GO:0005524">
    <property type="term" value="F:ATP binding"/>
    <property type="evidence" value="ECO:0007669"/>
    <property type="project" value="UniProtKB-UniRule"/>
</dbReference>
<comment type="caution">
    <text evidence="12">The sequence shown here is derived from an EMBL/GenBank/DDBJ whole genome shotgun (WGS) entry which is preliminary data.</text>
</comment>
<dbReference type="GO" id="GO:0016787">
    <property type="term" value="F:hydrolase activity"/>
    <property type="evidence" value="ECO:0007669"/>
    <property type="project" value="UniProtKB-UniRule"/>
</dbReference>
<evidence type="ECO:0000256" key="2">
    <source>
        <dbReference type="ARBA" id="ARBA00022741"/>
    </source>
</evidence>
<evidence type="ECO:0000256" key="7">
    <source>
        <dbReference type="ARBA" id="ARBA00034617"/>
    </source>
</evidence>
<feature type="binding site" evidence="10">
    <location>
        <begin position="28"/>
        <end position="35"/>
    </location>
    <ligand>
        <name>ATP</name>
        <dbReference type="ChEBI" id="CHEBI:30616"/>
    </ligand>
</feature>
<dbReference type="EMBL" id="BMER01000001">
    <property type="protein sequence ID" value="GGG88283.1"/>
    <property type="molecule type" value="Genomic_DNA"/>
</dbReference>
<evidence type="ECO:0000256" key="4">
    <source>
        <dbReference type="ARBA" id="ARBA00022806"/>
    </source>
</evidence>
<dbReference type="RefSeq" id="WP_188505990.1">
    <property type="nucleotide sequence ID" value="NZ_BMER01000001.1"/>
</dbReference>
<evidence type="ECO:0000256" key="8">
    <source>
        <dbReference type="ARBA" id="ARBA00034808"/>
    </source>
</evidence>
<evidence type="ECO:0000256" key="6">
    <source>
        <dbReference type="ARBA" id="ARBA00023235"/>
    </source>
</evidence>
<evidence type="ECO:0000256" key="3">
    <source>
        <dbReference type="ARBA" id="ARBA00022801"/>
    </source>
</evidence>
<feature type="domain" description="UvrD-like helicase ATP-binding" evidence="11">
    <location>
        <begin position="7"/>
        <end position="374"/>
    </location>
</feature>
<evidence type="ECO:0000313" key="12">
    <source>
        <dbReference type="EMBL" id="GGG88283.1"/>
    </source>
</evidence>
<dbReference type="Gene3D" id="1.10.10.160">
    <property type="match status" value="1"/>
</dbReference>
<keyword evidence="6" id="KW-0413">Isomerase</keyword>
<reference evidence="12" key="1">
    <citation type="journal article" date="2014" name="Int. J. Syst. Evol. Microbiol.">
        <title>Complete genome sequence of Corynebacterium casei LMG S-19264T (=DSM 44701T), isolated from a smear-ripened cheese.</title>
        <authorList>
            <consortium name="US DOE Joint Genome Institute (JGI-PGF)"/>
            <person name="Walter F."/>
            <person name="Albersmeier A."/>
            <person name="Kalinowski J."/>
            <person name="Ruckert C."/>
        </authorList>
    </citation>
    <scope>NUCLEOTIDE SEQUENCE</scope>
    <source>
        <strain evidence="12">CGMCC 1.12195</strain>
    </source>
</reference>
<sequence>MALKPIILKGEQKRVLFLQVTEPIQIKGVAGSGKTTVALYRAKHLLDTRSNLFQEAKVAIFTYNKTLVKYINAITPHISGGYQADSEEIKPTKPKGINVFVTNFHKWAYHFIEQNGIPLSKVIGGKRISKTISGTSQSIIVATIKAKYSSQNVASKTVDFFLEEISWMKGKAFQSKEEYIDAKRVGRGTNDRVTKADKEIIWRIYSDYNNQLKVNDQADFDDYALLCLKIISSKPKFTKPFTHIIVDEAQDLSKAQILVISQLVSDETKSISIIADAAQRIYKSGFTWGEVGLNVRGGRTIEFKKNYRNTVQIVRAALSLLEKEDDKSDFTAVETARKGEKKPLVGYFHNWDQQCAYILKELKKLKVDDNINSTVILHRNRNGLNNIQGFLDANNFENQILLNSEDIDFGSDNIKICTLSSVKGLEFENVFIVDLNDDVIPYPAGFIDADDEFHISTERRLLYTSMTRARERLYLLSSGMPSRYLSEIDESLLEKIERSSLSKTDNKNDLPF</sequence>
<dbReference type="EC" id="5.6.2.4" evidence="8"/>
<comment type="catalytic activity">
    <reaction evidence="9">
        <text>ATP + H2O = ADP + phosphate + H(+)</text>
        <dbReference type="Rhea" id="RHEA:13065"/>
        <dbReference type="ChEBI" id="CHEBI:15377"/>
        <dbReference type="ChEBI" id="CHEBI:15378"/>
        <dbReference type="ChEBI" id="CHEBI:30616"/>
        <dbReference type="ChEBI" id="CHEBI:43474"/>
        <dbReference type="ChEBI" id="CHEBI:456216"/>
        <dbReference type="EC" id="5.6.2.4"/>
    </reaction>
</comment>
<dbReference type="Pfam" id="PF00580">
    <property type="entry name" value="UvrD-helicase"/>
    <property type="match status" value="1"/>
</dbReference>
<dbReference type="SUPFAM" id="SSF52540">
    <property type="entry name" value="P-loop containing nucleoside triphosphate hydrolases"/>
    <property type="match status" value="1"/>
</dbReference>
<evidence type="ECO:0000256" key="9">
    <source>
        <dbReference type="ARBA" id="ARBA00048988"/>
    </source>
</evidence>
<dbReference type="PANTHER" id="PTHR11070">
    <property type="entry name" value="UVRD / RECB / PCRA DNA HELICASE FAMILY MEMBER"/>
    <property type="match status" value="1"/>
</dbReference>
<keyword evidence="3 10" id="KW-0378">Hydrolase</keyword>
<dbReference type="InterPro" id="IPR014016">
    <property type="entry name" value="UvrD-like_ATP-bd"/>
</dbReference>
<evidence type="ECO:0000256" key="1">
    <source>
        <dbReference type="ARBA" id="ARBA00009922"/>
    </source>
</evidence>
<dbReference type="Proteomes" id="UP000660862">
    <property type="component" value="Unassembled WGS sequence"/>
</dbReference>
<accession>A0A917HTA3</accession>
<dbReference type="AlphaFoldDB" id="A0A917HTA3"/>
<evidence type="ECO:0000259" key="11">
    <source>
        <dbReference type="PROSITE" id="PS51198"/>
    </source>
</evidence>
<dbReference type="InterPro" id="IPR000212">
    <property type="entry name" value="DNA_helicase_UvrD/REP"/>
</dbReference>
<reference evidence="12" key="2">
    <citation type="submission" date="2020-09" db="EMBL/GenBank/DDBJ databases">
        <authorList>
            <person name="Sun Q."/>
            <person name="Zhou Y."/>
        </authorList>
    </citation>
    <scope>NUCLEOTIDE SEQUENCE</scope>
    <source>
        <strain evidence="12">CGMCC 1.12195</strain>
    </source>
</reference>
<protein>
    <recommendedName>
        <fullName evidence="8">DNA 3'-5' helicase</fullName>
        <ecNumber evidence="8">5.6.2.4</ecNumber>
    </recommendedName>
</protein>
<dbReference type="Pfam" id="PF13361">
    <property type="entry name" value="UvrD_C"/>
    <property type="match status" value="1"/>
</dbReference>